<dbReference type="GeneID" id="97669896"/>
<evidence type="ECO:0000313" key="3">
    <source>
        <dbReference type="Proteomes" id="UP000049983"/>
    </source>
</evidence>
<keyword evidence="3" id="KW-1185">Reference proteome</keyword>
<dbReference type="STRING" id="311410.LA5095_01263"/>
<proteinExistence type="predicted"/>
<dbReference type="OrthoDB" id="9767435at2"/>
<dbReference type="Pfam" id="PF04230">
    <property type="entry name" value="PS_pyruv_trans"/>
    <property type="match status" value="1"/>
</dbReference>
<feature type="domain" description="Polysaccharide pyruvyl transferase" evidence="1">
    <location>
        <begin position="36"/>
        <end position="320"/>
    </location>
</feature>
<dbReference type="AlphaFoldDB" id="A0A0M7A2T6"/>
<keyword evidence="2" id="KW-0808">Transferase</keyword>
<dbReference type="Proteomes" id="UP000049983">
    <property type="component" value="Unassembled WGS sequence"/>
</dbReference>
<dbReference type="RefSeq" id="WP_055113142.1">
    <property type="nucleotide sequence ID" value="NZ_CANKXR010000010.1"/>
</dbReference>
<accession>A0A0M7A2T6</accession>
<reference evidence="3" key="1">
    <citation type="submission" date="2015-07" db="EMBL/GenBank/DDBJ databases">
        <authorList>
            <person name="Rodrigo-Torres Lidia"/>
            <person name="Arahal R.David."/>
        </authorList>
    </citation>
    <scope>NUCLEOTIDE SEQUENCE [LARGE SCALE GENOMIC DNA]</scope>
    <source>
        <strain evidence="3">CECT 5096</strain>
    </source>
</reference>
<name>A0A0M7A2T6_9HYPH</name>
<sequence>MPRVLVMIPSGEVYNHDSVRWYRYQDVQRSINHYHNIGDAFVFDSTLKLLNFTKLRTLTISEFREEDVDRLREEFDYVVLRGSNYIHSEMDWECAEAVLKRLGLPVLAFGIGAQAPVDGRIELSESTKNVLRLISDSTESVGVRGAYTAQVLSDLGIRNARIIGCPTAFRKNDPELKISLPKVDEVRKIGLTIRREVSPAYARDIRQYLTFHRNLIKSFAGRFETTLFAQGEIEEKKLVLGTPDQKEEAISSLKDNSWVSQWYMDEDVERLYRTRLFYSDVVADYDAAVSACDLVLGYRLHGNLMALANGIPSIYFTYDSRTREFADTFKIPSFDVFSDKVFRLSDFWDQSSFDGFNGAYRQVFAAMQNFLNENNIDHKMGKSSEISQFKKAATV</sequence>
<evidence type="ECO:0000259" key="1">
    <source>
        <dbReference type="Pfam" id="PF04230"/>
    </source>
</evidence>
<dbReference type="EMBL" id="CXWC01000010">
    <property type="protein sequence ID" value="CTQ70422.1"/>
    <property type="molecule type" value="Genomic_DNA"/>
</dbReference>
<gene>
    <name evidence="2" type="ORF">LA5096_02518</name>
</gene>
<dbReference type="GO" id="GO:0016740">
    <property type="term" value="F:transferase activity"/>
    <property type="evidence" value="ECO:0007669"/>
    <property type="project" value="UniProtKB-KW"/>
</dbReference>
<protein>
    <submittedName>
        <fullName evidence="2">Polysaccharide pyruvyl transferase CsaB</fullName>
    </submittedName>
</protein>
<organism evidence="2 3">
    <name type="scientific">Roseibium album</name>
    <dbReference type="NCBI Taxonomy" id="311410"/>
    <lineage>
        <taxon>Bacteria</taxon>
        <taxon>Pseudomonadati</taxon>
        <taxon>Pseudomonadota</taxon>
        <taxon>Alphaproteobacteria</taxon>
        <taxon>Hyphomicrobiales</taxon>
        <taxon>Stappiaceae</taxon>
        <taxon>Roseibium</taxon>
    </lineage>
</organism>
<evidence type="ECO:0000313" key="2">
    <source>
        <dbReference type="EMBL" id="CTQ70422.1"/>
    </source>
</evidence>
<dbReference type="InterPro" id="IPR007345">
    <property type="entry name" value="Polysacch_pyruvyl_Trfase"/>
</dbReference>